<feature type="signal peptide" evidence="1">
    <location>
        <begin position="1"/>
        <end position="20"/>
    </location>
</feature>
<dbReference type="Pfam" id="PF18962">
    <property type="entry name" value="Por_Secre_tail"/>
    <property type="match status" value="1"/>
</dbReference>
<comment type="caution">
    <text evidence="3">The sequence shown here is derived from an EMBL/GenBank/DDBJ whole genome shotgun (WGS) entry which is preliminary data.</text>
</comment>
<dbReference type="EMBL" id="NJBN01000002">
    <property type="protein sequence ID" value="TKJ41501.1"/>
    <property type="molecule type" value="Genomic_DNA"/>
</dbReference>
<name>A0A532V2Q0_UNCL8</name>
<sequence>MRRLTFLVACIALIPFLLFAAQSTHKIPVENYPVTTGDVTVIAPTSFPPYPIPDNLDTVGIVETIGTTWYENQCLGAAGRRINRTEDGYTHFVWANGENFGSSHRVYYNYVDPSGNQAWPGTGYPLVSEQSGSPTLDVSDDGGLFAAMNYYSQFYGMYHTAVTYPSPWQPIPSQPPLANGEPVLWPKIRLDRNGGIHLIASTNTSMPGDPHHDYYISGTYNPVTYTINWDPSWTPMDWTMTVASDIAASSVSDRMAYGWTYCRDQGFPFYGDFSQRNNDIYILIDEDGSNPDYNEAFNLTNFFYPDYGWLPDTLLANMDTLRAYTDVSLFFDQNDFLHVVFTTPAYFQLQGTTYWHASIIWHWSEQTEQFSTIHNAFDDYWWNFVDCGAWNVKAQRGQLGQDPSTGYLYCAYQVYDCDPMAISAGGYPSGEIYMSVSTDGGNNWAVGTNVTETVTPNNAAPGACLSEICPTIAEFMGDGRPGQCHLMYIMDFDAGNVVQGEGTWTLNNVSYHQVPVDSIPTVPLLPQWPYPGGISLHVFAWHNFYIELAPLSMTSFPSTGGILEYNIEGGNNGFFPDVDIKVEVMIPGGEIIPVMGPIYNFPMHPGWSVSRNRELLIPAGAPEGNYVLYACIGQDNTIFPWTIYAVDHLYFSKEGAEGTWSSPWFADSGESFEELLTADPPDSPARFQVYQNYPNPFNPTTVISFNLPVASLVKLEVFDINGRNVGARHASPSGRHKTDPYANGYYPSGTHQITFDGSGLASGIYIYRLNAGDFTTSGKMILVK</sequence>
<organism evidence="3 4">
    <name type="scientific">candidate division LCP-89 bacterium B3_LCP</name>
    <dbReference type="NCBI Taxonomy" id="2012998"/>
    <lineage>
        <taxon>Bacteria</taxon>
        <taxon>Pseudomonadati</taxon>
        <taxon>Bacteria division LCP-89</taxon>
    </lineage>
</organism>
<keyword evidence="1" id="KW-0732">Signal</keyword>
<dbReference type="Proteomes" id="UP000319619">
    <property type="component" value="Unassembled WGS sequence"/>
</dbReference>
<dbReference type="AlphaFoldDB" id="A0A532V2Q0"/>
<accession>A0A532V2Q0</accession>
<evidence type="ECO:0000256" key="1">
    <source>
        <dbReference type="SAM" id="SignalP"/>
    </source>
</evidence>
<evidence type="ECO:0000313" key="3">
    <source>
        <dbReference type="EMBL" id="TKJ41501.1"/>
    </source>
</evidence>
<feature type="domain" description="Secretion system C-terminal sorting" evidence="2">
    <location>
        <begin position="693"/>
        <end position="781"/>
    </location>
</feature>
<dbReference type="NCBIfam" id="TIGR04183">
    <property type="entry name" value="Por_Secre_tail"/>
    <property type="match status" value="1"/>
</dbReference>
<reference evidence="3 4" key="1">
    <citation type="submission" date="2017-06" db="EMBL/GenBank/DDBJ databases">
        <title>Novel microbial phyla capable of carbon fixation and sulfur reduction in deep-sea sediments.</title>
        <authorList>
            <person name="Huang J."/>
            <person name="Baker B."/>
            <person name="Wang Y."/>
        </authorList>
    </citation>
    <scope>NUCLEOTIDE SEQUENCE [LARGE SCALE GENOMIC DNA]</scope>
    <source>
        <strain evidence="3">B3_LCP</strain>
    </source>
</reference>
<evidence type="ECO:0000313" key="4">
    <source>
        <dbReference type="Proteomes" id="UP000319619"/>
    </source>
</evidence>
<protein>
    <recommendedName>
        <fullName evidence="2">Secretion system C-terminal sorting domain-containing protein</fullName>
    </recommendedName>
</protein>
<dbReference type="InterPro" id="IPR026444">
    <property type="entry name" value="Secre_tail"/>
</dbReference>
<proteinExistence type="predicted"/>
<feature type="chain" id="PRO_5022184049" description="Secretion system C-terminal sorting domain-containing protein" evidence="1">
    <location>
        <begin position="21"/>
        <end position="784"/>
    </location>
</feature>
<evidence type="ECO:0000259" key="2">
    <source>
        <dbReference type="Pfam" id="PF18962"/>
    </source>
</evidence>
<gene>
    <name evidence="3" type="ORF">CEE37_02765</name>
</gene>